<feature type="domain" description="Spermatogenesis-associated protein 6 N-terminal" evidence="3">
    <location>
        <begin position="10"/>
        <end position="145"/>
    </location>
</feature>
<dbReference type="RefSeq" id="XP_017771800.1">
    <property type="nucleotide sequence ID" value="XM_017916311.1"/>
</dbReference>
<evidence type="ECO:0000313" key="4">
    <source>
        <dbReference type="Proteomes" id="UP000695000"/>
    </source>
</evidence>
<evidence type="ECO:0000259" key="3">
    <source>
        <dbReference type="Pfam" id="PF14909"/>
    </source>
</evidence>
<dbReference type="PANTHER" id="PTHR16435:SF6">
    <property type="entry name" value="IP09370P"/>
    <property type="match status" value="1"/>
</dbReference>
<protein>
    <submittedName>
        <fullName evidence="5">Spermatogenesis associated 6-like protein</fullName>
    </submittedName>
</protein>
<dbReference type="GeneID" id="108559152"/>
<accession>A0ABM1MB50</accession>
<sequence length="383" mass="43611">MTKKAFQVQVELDLQAVTCPGVWLCANGNVSLQLYMLDSCVQTASVEPIFPLLLQEKYIFYKTFISVHKLTGLQKLLNKETLYVELIQWQHSDAGNVLATFQTTLTELLFPTKTVGCDVDLLMDPMDHFPGIIAPKIEVSTKTVIEDKICSEARACPSYVVNPCRIQSMNQQHSNIVRQKKVCHSVKYHRSHRCPVGQMMDTRPPFVCRRVDENLIHRRPNGTETNYCNCKSSSPKRNPPKIVFSENCHLKTRKPNLTFVRKVDDNLNCGCDREDHQEDCPVCAKYKYYFDKSSPSLKSTMNPEVLCNYSSKSKPSLAGKIHSRLLETLGQKSQVHSDRMSDYSDELNYEAGSLRDSCTVSSFGDFYKKLYGKAASKCQRLLY</sequence>
<proteinExistence type="inferred from homology"/>
<dbReference type="Proteomes" id="UP000695000">
    <property type="component" value="Unplaced"/>
</dbReference>
<comment type="similarity">
    <text evidence="1">Belongs to the SPATA6 family.</text>
</comment>
<name>A0ABM1MB50_NICVS</name>
<dbReference type="Pfam" id="PF14909">
    <property type="entry name" value="SPATA6"/>
    <property type="match status" value="1"/>
</dbReference>
<dbReference type="InterPro" id="IPR032732">
    <property type="entry name" value="SPATA6_N"/>
</dbReference>
<evidence type="ECO:0000256" key="1">
    <source>
        <dbReference type="ARBA" id="ARBA00006215"/>
    </source>
</evidence>
<keyword evidence="2" id="KW-0597">Phosphoprotein</keyword>
<organism evidence="4 5">
    <name type="scientific">Nicrophorus vespilloides</name>
    <name type="common">Boreal carrion beetle</name>
    <dbReference type="NCBI Taxonomy" id="110193"/>
    <lineage>
        <taxon>Eukaryota</taxon>
        <taxon>Metazoa</taxon>
        <taxon>Ecdysozoa</taxon>
        <taxon>Arthropoda</taxon>
        <taxon>Hexapoda</taxon>
        <taxon>Insecta</taxon>
        <taxon>Pterygota</taxon>
        <taxon>Neoptera</taxon>
        <taxon>Endopterygota</taxon>
        <taxon>Coleoptera</taxon>
        <taxon>Polyphaga</taxon>
        <taxon>Staphyliniformia</taxon>
        <taxon>Silphidae</taxon>
        <taxon>Nicrophorinae</taxon>
        <taxon>Nicrophorus</taxon>
    </lineage>
</organism>
<dbReference type="PANTHER" id="PTHR16435">
    <property type="entry name" value="SPERMATOGENESIS-ASSOCIATED PROTEIN 6 SPATA6"/>
    <property type="match status" value="1"/>
</dbReference>
<keyword evidence="4" id="KW-1185">Reference proteome</keyword>
<evidence type="ECO:0000256" key="2">
    <source>
        <dbReference type="ARBA" id="ARBA00022553"/>
    </source>
</evidence>
<evidence type="ECO:0000313" key="5">
    <source>
        <dbReference type="RefSeq" id="XP_017771800.1"/>
    </source>
</evidence>
<dbReference type="InterPro" id="IPR042769">
    <property type="entry name" value="SPATA6_fam"/>
</dbReference>
<gene>
    <name evidence="5" type="primary">LOC108559152</name>
</gene>
<reference evidence="5" key="1">
    <citation type="submission" date="2025-08" db="UniProtKB">
        <authorList>
            <consortium name="RefSeq"/>
        </authorList>
    </citation>
    <scope>IDENTIFICATION</scope>
    <source>
        <tissue evidence="5">Whole Larva</tissue>
    </source>
</reference>